<dbReference type="OMA" id="CPMTTAL"/>
<feature type="domain" description="PA" evidence="6">
    <location>
        <begin position="66"/>
        <end position="139"/>
    </location>
</feature>
<dbReference type="HOGENOM" id="CLU_023019_0_0_1"/>
<keyword evidence="3" id="KW-0175">Coiled coil</keyword>
<dbReference type="EnsemblProtists" id="PYU1_T002523">
    <property type="protein sequence ID" value="PYU1_T002523"/>
    <property type="gene ID" value="PYU1_G002520"/>
</dbReference>
<reference evidence="8" key="2">
    <citation type="submission" date="2010-04" db="EMBL/GenBank/DDBJ databases">
        <authorList>
            <person name="Buell R."/>
            <person name="Hamilton J."/>
            <person name="Hostetler J."/>
        </authorList>
    </citation>
    <scope>NUCLEOTIDE SEQUENCE [LARGE SCALE GENOMIC DNA]</scope>
    <source>
        <strain evidence="8">DAOM:BR144</strain>
    </source>
</reference>
<dbReference type="InterPro" id="IPR000868">
    <property type="entry name" value="Isochorismatase-like_dom"/>
</dbReference>
<feature type="compositionally biased region" description="Low complexity" evidence="4">
    <location>
        <begin position="216"/>
        <end position="230"/>
    </location>
</feature>
<dbReference type="PANTHER" id="PTHR43540:SF1">
    <property type="entry name" value="ISOCHORISMATASE HYDROLASE"/>
    <property type="match status" value="1"/>
</dbReference>
<evidence type="ECO:0000256" key="3">
    <source>
        <dbReference type="SAM" id="Coils"/>
    </source>
</evidence>
<name>K3WC32_GLOUD</name>
<dbReference type="InterPro" id="IPR046450">
    <property type="entry name" value="PA_dom_sf"/>
</dbReference>
<dbReference type="InterPro" id="IPR050272">
    <property type="entry name" value="Isochorismatase-like_hydrls"/>
</dbReference>
<dbReference type="CDD" id="cd00431">
    <property type="entry name" value="cysteine_hydrolases"/>
    <property type="match status" value="1"/>
</dbReference>
<evidence type="ECO:0000259" key="5">
    <source>
        <dbReference type="Pfam" id="PF00857"/>
    </source>
</evidence>
<dbReference type="Pfam" id="PF00857">
    <property type="entry name" value="Isochorismatase"/>
    <property type="match status" value="1"/>
</dbReference>
<evidence type="ECO:0008006" key="9">
    <source>
        <dbReference type="Google" id="ProtNLM"/>
    </source>
</evidence>
<dbReference type="CDD" id="cd04818">
    <property type="entry name" value="PA_subtilisin_1"/>
    <property type="match status" value="1"/>
</dbReference>
<protein>
    <recommendedName>
        <fullName evidence="9">Isochorismatase-like domain-containing protein</fullName>
    </recommendedName>
</protein>
<dbReference type="InterPro" id="IPR003137">
    <property type="entry name" value="PA_domain"/>
</dbReference>
<evidence type="ECO:0000256" key="4">
    <source>
        <dbReference type="SAM" id="MobiDB-lite"/>
    </source>
</evidence>
<evidence type="ECO:0000313" key="7">
    <source>
        <dbReference type="EnsemblProtists" id="PYU1_T002523"/>
    </source>
</evidence>
<dbReference type="STRING" id="431595.K3WC32"/>
<proteinExistence type="inferred from homology"/>
<keyword evidence="8" id="KW-1185">Reference proteome</keyword>
<dbReference type="Proteomes" id="UP000019132">
    <property type="component" value="Unassembled WGS sequence"/>
</dbReference>
<sequence>MTKIDAAASVLEEETRGMFWPFIEIDNQLSYCPLADFGALHVREGKDIYAKAVVAQPLTGHIKLFNAAQVTGKIVLMERGKCDFVTKVLHAQAAGAVAVIVTNSDAGDPNAAFVMDAGTRRSAAAAVQIPAMMLSSAKASVVFDQIRSCYLDRREFALTIKFLGVQAAALVLETIETSAKQKQQHELEEQRRNDLEKQQLEASRQLRSRLGQQANGSSGSSTVSTPSSTPRAAWSASSKTRRKHTKRLFQESSNGSIPRSSSFSRNIEPGTYETSSLASSCSSSHSSSNYSPSLCYLGNNQATTRTGSISVTNHWCPMTTALLILDVQNYFALHENETCVFEPQSDSSQANRLEYYKRINSVMVPTIQDVLLASRASEGMEVVYSIVESATQDGRDRSRAHKHAGIHVAKSGFGAKILTRVTPTDNDIVIPRTGINIFEATNVDYTLRNLGVSHLVVVGISTLSSIHVCIQSALDKGYQMTVLREGVTLEQGTSLPEWLETMEQLGCQVQSASAFVRDLHSFSAEPFLVELDR</sequence>
<dbReference type="eggNOG" id="ENOG502RXWS">
    <property type="taxonomic scope" value="Eukaryota"/>
</dbReference>
<dbReference type="SUPFAM" id="SSF52025">
    <property type="entry name" value="PA domain"/>
    <property type="match status" value="1"/>
</dbReference>
<dbReference type="Gene3D" id="3.50.30.30">
    <property type="match status" value="1"/>
</dbReference>
<evidence type="ECO:0000313" key="8">
    <source>
        <dbReference type="Proteomes" id="UP000019132"/>
    </source>
</evidence>
<dbReference type="PANTHER" id="PTHR43540">
    <property type="entry name" value="PEROXYUREIDOACRYLATE/UREIDOACRYLATE AMIDOHYDROLASE-RELATED"/>
    <property type="match status" value="1"/>
</dbReference>
<dbReference type="AlphaFoldDB" id="K3WC32"/>
<dbReference type="Pfam" id="PF02225">
    <property type="entry name" value="PA"/>
    <property type="match status" value="1"/>
</dbReference>
<feature type="coiled-coil region" evidence="3">
    <location>
        <begin position="178"/>
        <end position="205"/>
    </location>
</feature>
<dbReference type="VEuPathDB" id="FungiDB:PYU1_G002520"/>
<reference evidence="7" key="3">
    <citation type="submission" date="2014-11" db="UniProtKB">
        <authorList>
            <consortium name="EnsemblProtists"/>
        </authorList>
    </citation>
    <scope>IDENTIFICATION</scope>
    <source>
        <strain evidence="7">DAOM BR144</strain>
    </source>
</reference>
<feature type="region of interest" description="Disordered" evidence="4">
    <location>
        <begin position="209"/>
        <end position="268"/>
    </location>
</feature>
<evidence type="ECO:0000256" key="1">
    <source>
        <dbReference type="ARBA" id="ARBA00006336"/>
    </source>
</evidence>
<dbReference type="SUPFAM" id="SSF52499">
    <property type="entry name" value="Isochorismatase-like hydrolases"/>
    <property type="match status" value="1"/>
</dbReference>
<comment type="similarity">
    <text evidence="1">Belongs to the isochorismatase family.</text>
</comment>
<dbReference type="GO" id="GO:0016787">
    <property type="term" value="F:hydrolase activity"/>
    <property type="evidence" value="ECO:0007669"/>
    <property type="project" value="UniProtKB-KW"/>
</dbReference>
<dbReference type="InParanoid" id="K3WC32"/>
<evidence type="ECO:0000259" key="6">
    <source>
        <dbReference type="Pfam" id="PF02225"/>
    </source>
</evidence>
<dbReference type="InterPro" id="IPR036380">
    <property type="entry name" value="Isochorismatase-like_sf"/>
</dbReference>
<keyword evidence="2" id="KW-0378">Hydrolase</keyword>
<organism evidence="7 8">
    <name type="scientific">Globisporangium ultimum (strain ATCC 200006 / CBS 805.95 / DAOM BR144)</name>
    <name type="common">Pythium ultimum</name>
    <dbReference type="NCBI Taxonomy" id="431595"/>
    <lineage>
        <taxon>Eukaryota</taxon>
        <taxon>Sar</taxon>
        <taxon>Stramenopiles</taxon>
        <taxon>Oomycota</taxon>
        <taxon>Peronosporomycetes</taxon>
        <taxon>Pythiales</taxon>
        <taxon>Pythiaceae</taxon>
        <taxon>Globisporangium</taxon>
    </lineage>
</organism>
<evidence type="ECO:0000256" key="2">
    <source>
        <dbReference type="ARBA" id="ARBA00022801"/>
    </source>
</evidence>
<accession>K3WC32</accession>
<feature type="domain" description="Isochorismatase-like" evidence="5">
    <location>
        <begin position="320"/>
        <end position="511"/>
    </location>
</feature>
<feature type="compositionally biased region" description="Polar residues" evidence="4">
    <location>
        <begin position="250"/>
        <end position="265"/>
    </location>
</feature>
<reference evidence="8" key="1">
    <citation type="journal article" date="2010" name="Genome Biol.">
        <title>Genome sequence of the necrotrophic plant pathogen Pythium ultimum reveals original pathogenicity mechanisms and effector repertoire.</title>
        <authorList>
            <person name="Levesque C.A."/>
            <person name="Brouwer H."/>
            <person name="Cano L."/>
            <person name="Hamilton J.P."/>
            <person name="Holt C."/>
            <person name="Huitema E."/>
            <person name="Raffaele S."/>
            <person name="Robideau G.P."/>
            <person name="Thines M."/>
            <person name="Win J."/>
            <person name="Zerillo M.M."/>
            <person name="Beakes G.W."/>
            <person name="Boore J.L."/>
            <person name="Busam D."/>
            <person name="Dumas B."/>
            <person name="Ferriera S."/>
            <person name="Fuerstenberg S.I."/>
            <person name="Gachon C.M."/>
            <person name="Gaulin E."/>
            <person name="Govers F."/>
            <person name="Grenville-Briggs L."/>
            <person name="Horner N."/>
            <person name="Hostetler J."/>
            <person name="Jiang R.H."/>
            <person name="Johnson J."/>
            <person name="Krajaejun T."/>
            <person name="Lin H."/>
            <person name="Meijer H.J."/>
            <person name="Moore B."/>
            <person name="Morris P."/>
            <person name="Phuntmart V."/>
            <person name="Puiu D."/>
            <person name="Shetty J."/>
            <person name="Stajich J.E."/>
            <person name="Tripathy S."/>
            <person name="Wawra S."/>
            <person name="van West P."/>
            <person name="Whitty B.R."/>
            <person name="Coutinho P.M."/>
            <person name="Henrissat B."/>
            <person name="Martin F."/>
            <person name="Thomas P.D."/>
            <person name="Tyler B.M."/>
            <person name="De Vries R.P."/>
            <person name="Kamoun S."/>
            <person name="Yandell M."/>
            <person name="Tisserat N."/>
            <person name="Buell C.R."/>
        </authorList>
    </citation>
    <scope>NUCLEOTIDE SEQUENCE</scope>
    <source>
        <strain evidence="8">DAOM:BR144</strain>
    </source>
</reference>
<dbReference type="Gene3D" id="3.40.50.850">
    <property type="entry name" value="Isochorismatase-like"/>
    <property type="match status" value="1"/>
</dbReference>